<reference evidence="2 3" key="1">
    <citation type="submission" date="2020-04" db="EMBL/GenBank/DDBJ databases">
        <title>Perkinsus olseni comparative genomics.</title>
        <authorList>
            <person name="Bogema D.R."/>
        </authorList>
    </citation>
    <scope>NUCLEOTIDE SEQUENCE [LARGE SCALE GENOMIC DNA]</scope>
    <source>
        <strain evidence="2">ATCC PRA-205</strain>
    </source>
</reference>
<dbReference type="Pfam" id="PF00004">
    <property type="entry name" value="AAA"/>
    <property type="match status" value="1"/>
</dbReference>
<dbReference type="Gene3D" id="3.40.50.300">
    <property type="entry name" value="P-loop containing nucleotide triphosphate hydrolases"/>
    <property type="match status" value="1"/>
</dbReference>
<dbReference type="Proteomes" id="UP000574390">
    <property type="component" value="Unassembled WGS sequence"/>
</dbReference>
<dbReference type="GO" id="GO:0005524">
    <property type="term" value="F:ATP binding"/>
    <property type="evidence" value="ECO:0007669"/>
    <property type="project" value="InterPro"/>
</dbReference>
<dbReference type="InterPro" id="IPR003959">
    <property type="entry name" value="ATPase_AAA_core"/>
</dbReference>
<dbReference type="PANTHER" id="PTHR23077">
    <property type="entry name" value="AAA-FAMILY ATPASE"/>
    <property type="match status" value="1"/>
</dbReference>
<dbReference type="AlphaFoldDB" id="A0A7J6TL38"/>
<dbReference type="EMBL" id="JABANM010006365">
    <property type="protein sequence ID" value="KAF4746034.1"/>
    <property type="molecule type" value="Genomic_DNA"/>
</dbReference>
<proteinExistence type="predicted"/>
<protein>
    <recommendedName>
        <fullName evidence="1">ATPase AAA-type core domain-containing protein</fullName>
    </recommendedName>
</protein>
<organism evidence="2 3">
    <name type="scientific">Perkinsus olseni</name>
    <name type="common">Perkinsus atlanticus</name>
    <dbReference type="NCBI Taxonomy" id="32597"/>
    <lineage>
        <taxon>Eukaryota</taxon>
        <taxon>Sar</taxon>
        <taxon>Alveolata</taxon>
        <taxon>Perkinsozoa</taxon>
        <taxon>Perkinsea</taxon>
        <taxon>Perkinsida</taxon>
        <taxon>Perkinsidae</taxon>
        <taxon>Perkinsus</taxon>
    </lineage>
</organism>
<gene>
    <name evidence="2" type="ORF">FOZ62_020155</name>
</gene>
<dbReference type="InterPro" id="IPR027417">
    <property type="entry name" value="P-loop_NTPase"/>
</dbReference>
<evidence type="ECO:0000259" key="1">
    <source>
        <dbReference type="Pfam" id="PF00004"/>
    </source>
</evidence>
<dbReference type="SUPFAM" id="SSF52540">
    <property type="entry name" value="P-loop containing nucleoside triphosphate hydrolases"/>
    <property type="match status" value="1"/>
</dbReference>
<evidence type="ECO:0000313" key="2">
    <source>
        <dbReference type="EMBL" id="KAF4746034.1"/>
    </source>
</evidence>
<comment type="caution">
    <text evidence="2">The sequence shown here is derived from an EMBL/GenBank/DDBJ whole genome shotgun (WGS) entry which is preliminary data.</text>
</comment>
<feature type="domain" description="ATPase AAA-type core" evidence="1">
    <location>
        <begin position="57"/>
        <end position="124"/>
    </location>
</feature>
<dbReference type="GO" id="GO:0016887">
    <property type="term" value="F:ATP hydrolysis activity"/>
    <property type="evidence" value="ECO:0007669"/>
    <property type="project" value="InterPro"/>
</dbReference>
<sequence length="147" mass="16096">YLGSTERNLQRHFDAARLKLPAVLILDGLESIATAREDATEDDGYIGTDVSFCKTDKSAKHRGASLRTSGTYRRTLTTLLTCLDGVDADVEESLAVLATSTTPPDKLDPAVVRPGRFDKWIEVHRVADPDCIRAANEDLSQSETFLS</sequence>
<dbReference type="InterPro" id="IPR050168">
    <property type="entry name" value="AAA_ATPase_domain"/>
</dbReference>
<accession>A0A7J6TL38</accession>
<evidence type="ECO:0000313" key="3">
    <source>
        <dbReference type="Proteomes" id="UP000574390"/>
    </source>
</evidence>
<name>A0A7J6TL38_PEROL</name>
<feature type="non-terminal residue" evidence="2">
    <location>
        <position position="1"/>
    </location>
</feature>